<sequence>MDDTLICSCLAAAVKEPNSTTLANTDIRFNRSIIHSGLKVI</sequence>
<dbReference type="Proteomes" id="UP000002794">
    <property type="component" value="Chromosome"/>
</dbReference>
<protein>
    <submittedName>
        <fullName evidence="1">Uncharacterized protein</fullName>
    </submittedName>
</protein>
<organism evidence="1 2">
    <name type="scientific">Salmonella enterica subsp. enterica serovar Dublin str. SD3246</name>
    <dbReference type="NCBI Taxonomy" id="909945"/>
    <lineage>
        <taxon>Bacteria</taxon>
        <taxon>Pseudomonadati</taxon>
        <taxon>Pseudomonadota</taxon>
        <taxon>Gammaproteobacteria</taxon>
        <taxon>Enterobacterales</taxon>
        <taxon>Enterobacteriaceae</taxon>
        <taxon>Salmonella</taxon>
    </lineage>
</organism>
<dbReference type="AlphaFoldDB" id="A0A8X6EVL4"/>
<name>A0A8X6EVL4_SALDU</name>
<proteinExistence type="predicted"/>
<reference evidence="1" key="1">
    <citation type="journal article" date="2011" name="J. Bacteriol.">
        <title>Genome sequences of Salmonella enterica serovar typhimurium, Choleraesuis, Dublin, and Gallinarum strains of well- defined virulence in food-producing animals.</title>
        <authorList>
            <person name="Richardson E.J."/>
            <person name="Limaye B."/>
            <person name="Inamdar H."/>
            <person name="Datta A."/>
            <person name="Manjari K.S."/>
            <person name="Pullinger G.D."/>
            <person name="Thomson N.R."/>
            <person name="Joshi R.R."/>
            <person name="Watson M."/>
            <person name="Stevens M.P."/>
        </authorList>
    </citation>
    <scope>NUCLEOTIDE SEQUENCE [LARGE SCALE GENOMIC DNA]</scope>
    <source>
        <strain evidence="1">3246</strain>
    </source>
</reference>
<evidence type="ECO:0000313" key="1">
    <source>
        <dbReference type="EMBL" id="EGE31459.1"/>
    </source>
</evidence>
<dbReference type="EMBL" id="CM001151">
    <property type="protein sequence ID" value="EGE31459.1"/>
    <property type="molecule type" value="Genomic_DNA"/>
</dbReference>
<gene>
    <name evidence="1" type="ORF">SD3246_3609</name>
</gene>
<accession>A0A8X6EVL4</accession>
<evidence type="ECO:0000313" key="2">
    <source>
        <dbReference type="Proteomes" id="UP000002794"/>
    </source>
</evidence>